<feature type="compositionally biased region" description="Pro residues" evidence="2">
    <location>
        <begin position="1"/>
        <end position="12"/>
    </location>
</feature>
<dbReference type="Proteomes" id="UP000198420">
    <property type="component" value="Unassembled WGS sequence"/>
</dbReference>
<feature type="region of interest" description="Disordered" evidence="2">
    <location>
        <begin position="1"/>
        <end position="23"/>
    </location>
</feature>
<dbReference type="SFLD" id="SFLDG01129">
    <property type="entry name" value="C1.5:_HAD__Beta-PGM__Phosphata"/>
    <property type="match status" value="1"/>
</dbReference>
<proteinExistence type="predicted"/>
<dbReference type="InterPro" id="IPR023214">
    <property type="entry name" value="HAD_sf"/>
</dbReference>
<accession>A0A238V3W9</accession>
<dbReference type="Gene3D" id="3.40.50.1000">
    <property type="entry name" value="HAD superfamily/HAD-like"/>
    <property type="match status" value="1"/>
</dbReference>
<dbReference type="NCBIfam" id="TIGR01549">
    <property type="entry name" value="HAD-SF-IA-v1"/>
    <property type="match status" value="1"/>
</dbReference>
<name>A0A238V3W9_9ACTN</name>
<dbReference type="AlphaFoldDB" id="A0A238V3W9"/>
<sequence>MNASPRIPPTAEPPAGERAGSAEHGARLLEPRSIQAVFFDIGETLINEGEIYGRWADWLGVPRHTFLTKLGALLATGGDHADLFEYFRPGFDLEEEQRRREEAGVPNGFGPDDLYPDARACLSGLRDQGLFVGIAGNQPVQAAEQMAELALDADVVGISDVWGVSKPSHEFFERCAQLADVLPDRVLYVGDRIDNDVRPALDFGMRAAFLRRGPWGNIQKDDEALGECLFVLDDLAGLPSLVAEHNAGRAQGPAAP</sequence>
<dbReference type="PANTHER" id="PTHR43316">
    <property type="entry name" value="HYDROLASE, HALOACID DELAHOGENASE-RELATED"/>
    <property type="match status" value="1"/>
</dbReference>
<evidence type="ECO:0000256" key="1">
    <source>
        <dbReference type="ARBA" id="ARBA00022801"/>
    </source>
</evidence>
<dbReference type="InterPro" id="IPR051540">
    <property type="entry name" value="S-2-haloacid_dehalogenase"/>
</dbReference>
<dbReference type="EMBL" id="FZNP01000001">
    <property type="protein sequence ID" value="SNR28794.1"/>
    <property type="molecule type" value="Genomic_DNA"/>
</dbReference>
<protein>
    <submittedName>
        <fullName evidence="3">Haloacid dehalogenase superfamily, subfamily IA, variant 1 with third motif having Dx(3-4)D or Dx(3-4)E</fullName>
    </submittedName>
</protein>
<dbReference type="PANTHER" id="PTHR43316:SF3">
    <property type="entry name" value="HALOACID DEHALOGENASE, TYPE II (AFU_ORTHOLOGUE AFUA_2G07750)-RELATED"/>
    <property type="match status" value="1"/>
</dbReference>
<evidence type="ECO:0000256" key="2">
    <source>
        <dbReference type="SAM" id="MobiDB-lite"/>
    </source>
</evidence>
<dbReference type="InterPro" id="IPR036412">
    <property type="entry name" value="HAD-like_sf"/>
</dbReference>
<gene>
    <name evidence="3" type="ORF">SAMN06265355_101861</name>
</gene>
<evidence type="ECO:0000313" key="3">
    <source>
        <dbReference type="EMBL" id="SNR28794.1"/>
    </source>
</evidence>
<keyword evidence="1" id="KW-0378">Hydrolase</keyword>
<dbReference type="RefSeq" id="WP_245918697.1">
    <property type="nucleotide sequence ID" value="NZ_FZNP01000001.1"/>
</dbReference>
<dbReference type="Pfam" id="PF00702">
    <property type="entry name" value="Hydrolase"/>
    <property type="match status" value="1"/>
</dbReference>
<dbReference type="InterPro" id="IPR006439">
    <property type="entry name" value="HAD-SF_hydro_IA"/>
</dbReference>
<reference evidence="4" key="1">
    <citation type="submission" date="2017-06" db="EMBL/GenBank/DDBJ databases">
        <authorList>
            <person name="Varghese N."/>
            <person name="Submissions S."/>
        </authorList>
    </citation>
    <scope>NUCLEOTIDE SEQUENCE [LARGE SCALE GENOMIC DNA]</scope>
    <source>
        <strain evidence="4">DSM 44485</strain>
    </source>
</reference>
<dbReference type="GO" id="GO:0016787">
    <property type="term" value="F:hydrolase activity"/>
    <property type="evidence" value="ECO:0007669"/>
    <property type="project" value="UniProtKB-KW"/>
</dbReference>
<organism evidence="3 4">
    <name type="scientific">Actinomadura mexicana</name>
    <dbReference type="NCBI Taxonomy" id="134959"/>
    <lineage>
        <taxon>Bacteria</taxon>
        <taxon>Bacillati</taxon>
        <taxon>Actinomycetota</taxon>
        <taxon>Actinomycetes</taxon>
        <taxon>Streptosporangiales</taxon>
        <taxon>Thermomonosporaceae</taxon>
        <taxon>Actinomadura</taxon>
    </lineage>
</organism>
<dbReference type="SFLD" id="SFLDS00003">
    <property type="entry name" value="Haloacid_Dehalogenase"/>
    <property type="match status" value="1"/>
</dbReference>
<keyword evidence="4" id="KW-1185">Reference proteome</keyword>
<evidence type="ECO:0000313" key="4">
    <source>
        <dbReference type="Proteomes" id="UP000198420"/>
    </source>
</evidence>
<dbReference type="SUPFAM" id="SSF56784">
    <property type="entry name" value="HAD-like"/>
    <property type="match status" value="1"/>
</dbReference>